<dbReference type="SUPFAM" id="SSF48452">
    <property type="entry name" value="TPR-like"/>
    <property type="match status" value="1"/>
</dbReference>
<evidence type="ECO:0000313" key="3">
    <source>
        <dbReference type="EMBL" id="AQZ95719.1"/>
    </source>
</evidence>
<dbReference type="STRING" id="1931241.BVH74_13600"/>
<proteinExistence type="predicted"/>
<feature type="signal peptide" evidence="2">
    <location>
        <begin position="1"/>
        <end position="25"/>
    </location>
</feature>
<dbReference type="Proteomes" id="UP000243488">
    <property type="component" value="Chromosome"/>
</dbReference>
<dbReference type="PROSITE" id="PS51257">
    <property type="entry name" value="PROKAR_LIPOPROTEIN"/>
    <property type="match status" value="1"/>
</dbReference>
<reference evidence="3 4" key="1">
    <citation type="submission" date="2017-03" db="EMBL/GenBank/DDBJ databases">
        <title>Complete genome sequence of the novel DNRA strain Pseudomonas sp. S-6-2 isolated from Chinese polluted river sediment. Journal of Biotechnology.</title>
        <authorList>
            <person name="Li J."/>
            <person name="Xiang F."/>
            <person name="Wang L."/>
            <person name="Xi L."/>
            <person name="Liu J."/>
        </authorList>
    </citation>
    <scope>NUCLEOTIDE SEQUENCE [LARGE SCALE GENOMIC DNA]</scope>
    <source>
        <strain evidence="3 4">S-6-2</strain>
    </source>
</reference>
<organism evidence="3 4">
    <name type="scientific">Halopseudomonas phragmitis</name>
    <dbReference type="NCBI Taxonomy" id="1931241"/>
    <lineage>
        <taxon>Bacteria</taxon>
        <taxon>Pseudomonadati</taxon>
        <taxon>Pseudomonadota</taxon>
        <taxon>Gammaproteobacteria</taxon>
        <taxon>Pseudomonadales</taxon>
        <taxon>Pseudomonadaceae</taxon>
        <taxon>Halopseudomonas</taxon>
    </lineage>
</organism>
<dbReference type="PANTHER" id="PTHR45588">
    <property type="entry name" value="TPR DOMAIN-CONTAINING PROTEIN"/>
    <property type="match status" value="1"/>
</dbReference>
<dbReference type="SMART" id="SM00028">
    <property type="entry name" value="TPR"/>
    <property type="match status" value="3"/>
</dbReference>
<dbReference type="EMBL" id="CP020100">
    <property type="protein sequence ID" value="AQZ95719.1"/>
    <property type="molecule type" value="Genomic_DNA"/>
</dbReference>
<dbReference type="PANTHER" id="PTHR45588:SF1">
    <property type="entry name" value="WW DOMAIN-CONTAINING PROTEIN"/>
    <property type="match status" value="1"/>
</dbReference>
<dbReference type="InterPro" id="IPR011990">
    <property type="entry name" value="TPR-like_helical_dom_sf"/>
</dbReference>
<dbReference type="RefSeq" id="WP_080050586.1">
    <property type="nucleotide sequence ID" value="NZ_CP020100.1"/>
</dbReference>
<feature type="chain" id="PRO_5012911424" evidence="2">
    <location>
        <begin position="26"/>
        <end position="546"/>
    </location>
</feature>
<keyword evidence="4" id="KW-1185">Reference proteome</keyword>
<sequence>MKCIHLINAFMFSAASCLLSSTALADTKPDQAVERLGEVDFVVSCNPEAQQAFNRAMALFHSFWFDPAKSAFNTVLQLDPECGMAHWGLSIMSMGNPFAWATNPNASKAGAPDAELARKIGAASERERDYIAALGNLFENWETTEFRPRALAYEQAMEALANKYQEDVEAQILYALALNITAQPADKSFSNQYKAAAILEPLFERYPEHPGVAHYLIHTYDYAELVDKGLEAAQSYSHIAPDVPHALHMPSHIFTRLGMWQEVVDSNQASYQAAKNELKETTLGIGAYDALHAMDYMVYGHMQQGQDQAALRLVEEAAAIQQVNVENFVAAYAFAAMPARYASERGDWHQAAALTLKPSSLAWERFPQAESILVFTRALGAARTGDLATARRDLKQLEALQAKLAEANNSYWAGQSAFQINAVRAWIALGEQHTDEALQLMRAAADAEDASDKSPVTPGNVVPSRELLGEMLLSNGQATLALEEFERSLQRDPNRFRGLYGAARAAEASGDSSKARDYYRRLITMSAAHDSERAEITQARESLARL</sequence>
<dbReference type="AlphaFoldDB" id="A0A1V0B726"/>
<keyword evidence="2" id="KW-0732">Signal</keyword>
<evidence type="ECO:0000313" key="4">
    <source>
        <dbReference type="Proteomes" id="UP000243488"/>
    </source>
</evidence>
<gene>
    <name evidence="3" type="ORF">BVH74_13600</name>
</gene>
<evidence type="ECO:0000256" key="1">
    <source>
        <dbReference type="PROSITE-ProRule" id="PRU00339"/>
    </source>
</evidence>
<dbReference type="PROSITE" id="PS50005">
    <property type="entry name" value="TPR"/>
    <property type="match status" value="1"/>
</dbReference>
<evidence type="ECO:0000256" key="2">
    <source>
        <dbReference type="SAM" id="SignalP"/>
    </source>
</evidence>
<accession>A0A1V0B726</accession>
<feature type="repeat" description="TPR" evidence="1">
    <location>
        <begin position="462"/>
        <end position="495"/>
    </location>
</feature>
<name>A0A1V0B726_9GAMM</name>
<protein>
    <submittedName>
        <fullName evidence="3">Uncharacterized protein</fullName>
    </submittedName>
</protein>
<dbReference type="InterPro" id="IPR019734">
    <property type="entry name" value="TPR_rpt"/>
</dbReference>
<keyword evidence="1" id="KW-0802">TPR repeat</keyword>
<dbReference type="KEGG" id="ppha:BVH74_13600"/>
<dbReference type="Gene3D" id="1.25.40.10">
    <property type="entry name" value="Tetratricopeptide repeat domain"/>
    <property type="match status" value="2"/>
</dbReference>